<dbReference type="EMBL" id="FMHW01000002">
    <property type="protein sequence ID" value="SCL40037.1"/>
    <property type="molecule type" value="Genomic_DNA"/>
</dbReference>
<dbReference type="Proteomes" id="UP000198959">
    <property type="component" value="Unassembled WGS sequence"/>
</dbReference>
<dbReference type="STRING" id="145854.GA0074692_5572"/>
<organism evidence="2 3">
    <name type="scientific">Micromonospora pallida</name>
    <dbReference type="NCBI Taxonomy" id="145854"/>
    <lineage>
        <taxon>Bacteria</taxon>
        <taxon>Bacillati</taxon>
        <taxon>Actinomycetota</taxon>
        <taxon>Actinomycetes</taxon>
        <taxon>Micromonosporales</taxon>
        <taxon>Micromonosporaceae</taxon>
        <taxon>Micromonospora</taxon>
    </lineage>
</organism>
<feature type="transmembrane region" description="Helical" evidence="1">
    <location>
        <begin position="21"/>
        <end position="39"/>
    </location>
</feature>
<dbReference type="AlphaFoldDB" id="A0A1C6TEG3"/>
<keyword evidence="1" id="KW-1133">Transmembrane helix</keyword>
<keyword evidence="3" id="KW-1185">Reference proteome</keyword>
<feature type="transmembrane region" description="Helical" evidence="1">
    <location>
        <begin position="146"/>
        <end position="164"/>
    </location>
</feature>
<feature type="transmembrane region" description="Helical" evidence="1">
    <location>
        <begin position="115"/>
        <end position="140"/>
    </location>
</feature>
<evidence type="ECO:0000313" key="3">
    <source>
        <dbReference type="Proteomes" id="UP000198959"/>
    </source>
</evidence>
<proteinExistence type="predicted"/>
<keyword evidence="1" id="KW-0472">Membrane</keyword>
<accession>A0A1C6TEG3</accession>
<keyword evidence="1" id="KW-0812">Transmembrane</keyword>
<feature type="transmembrane region" description="Helical" evidence="1">
    <location>
        <begin position="77"/>
        <end position="94"/>
    </location>
</feature>
<evidence type="ECO:0000313" key="2">
    <source>
        <dbReference type="EMBL" id="SCL40037.1"/>
    </source>
</evidence>
<reference evidence="3" key="1">
    <citation type="submission" date="2016-06" db="EMBL/GenBank/DDBJ databases">
        <authorList>
            <person name="Varghese N."/>
            <person name="Submissions Spin"/>
        </authorList>
    </citation>
    <scope>NUCLEOTIDE SEQUENCE [LARGE SCALE GENOMIC DNA]</scope>
    <source>
        <strain evidence="3">DSM 43817</strain>
    </source>
</reference>
<gene>
    <name evidence="2" type="ORF">GA0074692_5572</name>
</gene>
<evidence type="ECO:0000256" key="1">
    <source>
        <dbReference type="SAM" id="Phobius"/>
    </source>
</evidence>
<protein>
    <submittedName>
        <fullName evidence="2">Uncharacterized protein</fullName>
    </submittedName>
</protein>
<dbReference type="OrthoDB" id="3403351at2"/>
<name>A0A1C6TEG3_9ACTN</name>
<sequence length="166" mass="16971">MSLTSRGGVDRRRSTATGTGTLAVLVLVGVGGSPGYTGWAEANTDPNSAAGWFLRLLAWPSWRFDSDRPMETLFTDGLRALLLVVLAAVLLYLLPGPQSAPAAGLLSQLFSGWGAYVFAAGFAALLSALLGAESSLFAAVQSAGTGAAYGFFAGWIIGVASLGGRA</sequence>
<dbReference type="RefSeq" id="WP_091649243.1">
    <property type="nucleotide sequence ID" value="NZ_FMHW01000002.1"/>
</dbReference>